<accession>A0AAU7AU18</accession>
<proteinExistence type="predicted"/>
<dbReference type="AlphaFoldDB" id="A0AAU7AU18"/>
<evidence type="ECO:0000313" key="1">
    <source>
        <dbReference type="EMBL" id="XAY05177.1"/>
    </source>
</evidence>
<name>A0AAU7AU18_9ACTN</name>
<organism evidence="1">
    <name type="scientific">Paraconexibacter sp. AEG42_29</name>
    <dbReference type="NCBI Taxonomy" id="2997339"/>
    <lineage>
        <taxon>Bacteria</taxon>
        <taxon>Bacillati</taxon>
        <taxon>Actinomycetota</taxon>
        <taxon>Thermoleophilia</taxon>
        <taxon>Solirubrobacterales</taxon>
        <taxon>Paraconexibacteraceae</taxon>
        <taxon>Paraconexibacter</taxon>
    </lineage>
</organism>
<protein>
    <submittedName>
        <fullName evidence="1">Uncharacterized protein</fullName>
    </submittedName>
</protein>
<gene>
    <name evidence="1" type="ORF">DSM112329_02021</name>
</gene>
<reference evidence="1" key="1">
    <citation type="submission" date="2022-12" db="EMBL/GenBank/DDBJ databases">
        <title>Paraconexibacter alkalitolerans sp. nov. and Baekduia alba sp. nov., isolated from soil and emended description of the genera Paraconexibacter (Chun et al., 2020) and Baekduia (An et al., 2020).</title>
        <authorList>
            <person name="Vieira S."/>
            <person name="Huber K.J."/>
            <person name="Geppert A."/>
            <person name="Wolf J."/>
            <person name="Neumann-Schaal M."/>
            <person name="Muesken M."/>
            <person name="Overmann J."/>
        </authorList>
    </citation>
    <scope>NUCLEOTIDE SEQUENCE</scope>
    <source>
        <strain evidence="1">AEG42_29</strain>
    </source>
</reference>
<dbReference type="KEGG" id="parq:DSM112329_02021"/>
<sequence length="91" mass="9664">MTRSVARLPTDATLPVDVVVNGLPQTEGVDYFIVGRLIVFDRALLAGPPPSRPRRILAACLGIHVGGDTLDVHYRTGGTLRAATGLDIARC</sequence>
<dbReference type="EMBL" id="CP114014">
    <property type="protein sequence ID" value="XAY05177.1"/>
    <property type="molecule type" value="Genomic_DNA"/>
</dbReference>